<dbReference type="SUPFAM" id="SSF52540">
    <property type="entry name" value="P-loop containing nucleoside triphosphate hydrolases"/>
    <property type="match status" value="1"/>
</dbReference>
<name>A0A6V7NKD6_ANACO</name>
<dbReference type="InterPro" id="IPR000157">
    <property type="entry name" value="TIR_dom"/>
</dbReference>
<dbReference type="AlphaFoldDB" id="A0A6V7NKD6"/>
<dbReference type="Pfam" id="PF00931">
    <property type="entry name" value="NB-ARC"/>
    <property type="match status" value="1"/>
</dbReference>
<dbReference type="GO" id="GO:0007165">
    <property type="term" value="P:signal transduction"/>
    <property type="evidence" value="ECO:0007669"/>
    <property type="project" value="InterPro"/>
</dbReference>
<dbReference type="GO" id="GO:0000725">
    <property type="term" value="P:recombinational repair"/>
    <property type="evidence" value="ECO:0007669"/>
    <property type="project" value="TreeGrafter"/>
</dbReference>
<protein>
    <recommendedName>
        <fullName evidence="2">TIR domain-containing protein</fullName>
    </recommendedName>
</protein>
<dbReference type="Gene3D" id="3.40.50.300">
    <property type="entry name" value="P-loop containing nucleotide triphosphate hydrolases"/>
    <property type="match status" value="1"/>
</dbReference>
<feature type="compositionally biased region" description="Polar residues" evidence="1">
    <location>
        <begin position="112"/>
        <end position="122"/>
    </location>
</feature>
<dbReference type="SUPFAM" id="SSF52200">
    <property type="entry name" value="Toll/Interleukin receptor TIR domain"/>
    <property type="match status" value="1"/>
</dbReference>
<dbReference type="PANTHER" id="PTHR32472">
    <property type="entry name" value="DNA REPAIR PROTEIN RADA"/>
    <property type="match status" value="1"/>
</dbReference>
<dbReference type="GO" id="GO:0043531">
    <property type="term" value="F:ADP binding"/>
    <property type="evidence" value="ECO:0007669"/>
    <property type="project" value="InterPro"/>
</dbReference>
<sequence length="989" mass="111474">MDELKSKHSKSWIIHEDGCMELRQESVDRGAPSVAISRNPSSSSSAFVSANESPFFSPCFQSAPDLATSYHSAPNGGIVLSLCTPTTYGTPVTVYNNPSAVSSFVGDCNGDSPHTNEGTNSGKLVCREKQKRSRRSRESGKSFSFSRAPASASASASVSSTAYRVRSCDVYIGFHGHKPSLLRFVNWLRAELEIQGISCFASDQARIRNARGHDAAERIMNSSSYGVIILSKKSFGNPYTIEELKCFSGKKNLAPIYFELGACDCLARDIIERRGEIWEKHGGELWMMYNGLEREWREAVDGLLRMVDSQLEANGGNLRDCISQAVALLGTKLGRRSVVDRINQWREKAEREEFPFPRNEAFVGRAKELSNLELILFGDVRGDGEKEYFKLKPRHAQNGRRDIDIKEQQRENSVRGKEPVLWKESEKEIEMQRQCRTLRANFGGRCRKKKRSTNILYGKGIACVSGDAGIGKTELVLEYAYRYSQRYKMILWLQGESRYIRQSYLALRSLLEVDLSVGNHCQEKERVRCFEEQEEEAVARIRKELMRDIPFLVIIDNLENEKDWWDRKDIMDLIPCFGRATHVIVTTRLTHIMRFEPMKLSYLSGAEAMALMKGDVKHHPLMEIDALRTIEEKLGRLTLGLSIVGAILSKLPITPRRLLDAIKRMPLRDFALADGEALALKKHLVLVQLLDVCLSIFDHADGPRSLASRMVQVGCWFGPSSIPIHLLALAAGKASEKHQSASAWKKYFRALRSSFSVSRVRRSEAEAASMLMRFGVAKASAKPDCIHLHELIRLYARKRGAARAAVAVVQSIYLRGSLSQHSEHQWAACFLVFGFGTESSLTELRPTELLLFIKRVVLPLAVHTFATFSRCNASLELLRVATDALELAAESLLSRTEKRLLDKSFCCSRPVQKRARHTYLWQELALLKAAVLETRAKLMLRGGEYDKGDDIIRKAIFIRASICGEHHPDTVSARETLRKLTRLLTNFQI</sequence>
<dbReference type="InterPro" id="IPR002182">
    <property type="entry name" value="NB-ARC"/>
</dbReference>
<organism evidence="3">
    <name type="scientific">Ananas comosus var. bracteatus</name>
    <name type="common">red pineapple</name>
    <dbReference type="NCBI Taxonomy" id="296719"/>
    <lineage>
        <taxon>Eukaryota</taxon>
        <taxon>Viridiplantae</taxon>
        <taxon>Streptophyta</taxon>
        <taxon>Embryophyta</taxon>
        <taxon>Tracheophyta</taxon>
        <taxon>Spermatophyta</taxon>
        <taxon>Magnoliopsida</taxon>
        <taxon>Liliopsida</taxon>
        <taxon>Poales</taxon>
        <taxon>Bromeliaceae</taxon>
        <taxon>Bromelioideae</taxon>
        <taxon>Ananas</taxon>
    </lineage>
</organism>
<proteinExistence type="predicted"/>
<dbReference type="InterPro" id="IPR058874">
    <property type="entry name" value="WHD_plant"/>
</dbReference>
<feature type="domain" description="TIR" evidence="2">
    <location>
        <begin position="166"/>
        <end position="285"/>
    </location>
</feature>
<reference evidence="3" key="1">
    <citation type="submission" date="2020-07" db="EMBL/GenBank/DDBJ databases">
        <authorList>
            <person name="Lin J."/>
        </authorList>
    </citation>
    <scope>NUCLEOTIDE SEQUENCE</scope>
</reference>
<evidence type="ECO:0000259" key="2">
    <source>
        <dbReference type="PROSITE" id="PS50104"/>
    </source>
</evidence>
<dbReference type="InterPro" id="IPR027417">
    <property type="entry name" value="P-loop_NTPase"/>
</dbReference>
<accession>A0A6V7NKD6</accession>
<evidence type="ECO:0000313" key="3">
    <source>
        <dbReference type="EMBL" id="CAD1819007.1"/>
    </source>
</evidence>
<dbReference type="EMBL" id="LR862139">
    <property type="protein sequence ID" value="CAD1819007.1"/>
    <property type="molecule type" value="Genomic_DNA"/>
</dbReference>
<dbReference type="PANTHER" id="PTHR32472:SF11">
    <property type="entry name" value="DISEASE RESISTANCE PROTEIN (TIR-NBS CLASS)"/>
    <property type="match status" value="1"/>
</dbReference>
<dbReference type="PROSITE" id="PS50104">
    <property type="entry name" value="TIR"/>
    <property type="match status" value="1"/>
</dbReference>
<gene>
    <name evidence="3" type="ORF">CB5_LOCUS2218</name>
</gene>
<evidence type="ECO:0000256" key="1">
    <source>
        <dbReference type="SAM" id="MobiDB-lite"/>
    </source>
</evidence>
<dbReference type="Pfam" id="PF25895">
    <property type="entry name" value="WHD_plant_disease"/>
    <property type="match status" value="1"/>
</dbReference>
<feature type="region of interest" description="Disordered" evidence="1">
    <location>
        <begin position="112"/>
        <end position="142"/>
    </location>
</feature>
<dbReference type="Gene3D" id="3.40.50.10140">
    <property type="entry name" value="Toll/interleukin-1 receptor homology (TIR) domain"/>
    <property type="match status" value="1"/>
</dbReference>
<dbReference type="InterPro" id="IPR035897">
    <property type="entry name" value="Toll_tir_struct_dom_sf"/>
</dbReference>